<protein>
    <recommendedName>
        <fullName evidence="1">OST48 middle domain-containing protein</fullName>
    </recommendedName>
</protein>
<comment type="caution">
    <text evidence="2">The sequence shown here is derived from an EMBL/GenBank/DDBJ whole genome shotgun (WGS) entry which is preliminary data.</text>
</comment>
<sequence>MMFSLSPYVLKTLSTDKKGLFHTSFKVPDVYGVLQFKVEYKKLGYTKFSLSKQIPVKLYRHNEYQRFIPTAYPYYGACHTSLFFFFHTYTAAKGAYLLCVFNADGWFPCLQLRLSLP</sequence>
<feature type="domain" description="OST48 middle" evidence="1">
    <location>
        <begin position="4"/>
        <end position="86"/>
    </location>
</feature>
<gene>
    <name evidence="2" type="ORF">HID58_092060</name>
</gene>
<reference evidence="2 3" key="1">
    <citation type="submission" date="2021-05" db="EMBL/GenBank/DDBJ databases">
        <title>Genome Assembly of Synthetic Allotetraploid Brassica napus Reveals Homoeologous Exchanges between Subgenomes.</title>
        <authorList>
            <person name="Davis J.T."/>
        </authorList>
    </citation>
    <scope>NUCLEOTIDE SEQUENCE [LARGE SCALE GENOMIC DNA]</scope>
    <source>
        <strain evidence="3">cv. Da-Ae</strain>
        <tissue evidence="2">Seedling</tissue>
    </source>
</reference>
<dbReference type="InterPro" id="IPR005013">
    <property type="entry name" value="DDOST_48_kDa_subunit"/>
</dbReference>
<organism evidence="2 3">
    <name type="scientific">Brassica napus</name>
    <name type="common">Rape</name>
    <dbReference type="NCBI Taxonomy" id="3708"/>
    <lineage>
        <taxon>Eukaryota</taxon>
        <taxon>Viridiplantae</taxon>
        <taxon>Streptophyta</taxon>
        <taxon>Embryophyta</taxon>
        <taxon>Tracheophyta</taxon>
        <taxon>Spermatophyta</taxon>
        <taxon>Magnoliopsida</taxon>
        <taxon>eudicotyledons</taxon>
        <taxon>Gunneridae</taxon>
        <taxon>Pentapetalae</taxon>
        <taxon>rosids</taxon>
        <taxon>malvids</taxon>
        <taxon>Brassicales</taxon>
        <taxon>Brassicaceae</taxon>
        <taxon>Brassiceae</taxon>
        <taxon>Brassica</taxon>
    </lineage>
</organism>
<accession>A0ABQ7WXP4</accession>
<evidence type="ECO:0000313" key="2">
    <source>
        <dbReference type="EMBL" id="KAH0843392.1"/>
    </source>
</evidence>
<dbReference type="PANTHER" id="PTHR10830:SF5">
    <property type="entry name" value="DOLICHYL-DIPHOSPHOOLIGOSACCHARIDE--PROTEIN GLYCOSYLTRANSFERASE 48 KDA SUBUNIT"/>
    <property type="match status" value="1"/>
</dbReference>
<dbReference type="InterPro" id="IPR055459">
    <property type="entry name" value="OST48_MD"/>
</dbReference>
<name>A0ABQ7WXP4_BRANA</name>
<dbReference type="Pfam" id="PF23358">
    <property type="entry name" value="OST48_MD"/>
    <property type="match status" value="1"/>
</dbReference>
<dbReference type="Proteomes" id="UP000824890">
    <property type="component" value="Unassembled WGS sequence"/>
</dbReference>
<dbReference type="EMBL" id="JAGKQM010002911">
    <property type="protein sequence ID" value="KAH0843392.1"/>
    <property type="molecule type" value="Genomic_DNA"/>
</dbReference>
<evidence type="ECO:0000313" key="3">
    <source>
        <dbReference type="Proteomes" id="UP000824890"/>
    </source>
</evidence>
<keyword evidence="3" id="KW-1185">Reference proteome</keyword>
<evidence type="ECO:0000259" key="1">
    <source>
        <dbReference type="Pfam" id="PF23358"/>
    </source>
</evidence>
<proteinExistence type="predicted"/>
<dbReference type="PANTHER" id="PTHR10830">
    <property type="entry name" value="DOLICHYL-DIPHOSPHOOLIGOSACCHARIDE--PROTEIN GLYCOSYLTRANSFERASE 48 KDA SUBUNIT"/>
    <property type="match status" value="1"/>
</dbReference>